<dbReference type="AlphaFoldDB" id="A0A4V2M6Q2"/>
<organism evidence="1 2">
    <name type="scientific">Kribbella capetownensis</name>
    <dbReference type="NCBI Taxonomy" id="1572659"/>
    <lineage>
        <taxon>Bacteria</taxon>
        <taxon>Bacillati</taxon>
        <taxon>Actinomycetota</taxon>
        <taxon>Actinomycetes</taxon>
        <taxon>Propionibacteriales</taxon>
        <taxon>Kribbellaceae</taxon>
        <taxon>Kribbella</taxon>
    </lineage>
</organism>
<dbReference type="EMBL" id="SJKD01000009">
    <property type="protein sequence ID" value="TCC44622.1"/>
    <property type="molecule type" value="Genomic_DNA"/>
</dbReference>
<protein>
    <submittedName>
        <fullName evidence="1">Uncharacterized protein</fullName>
    </submittedName>
</protein>
<keyword evidence="2" id="KW-1185">Reference proteome</keyword>
<evidence type="ECO:0000313" key="2">
    <source>
        <dbReference type="Proteomes" id="UP000293342"/>
    </source>
</evidence>
<dbReference type="Proteomes" id="UP000293342">
    <property type="component" value="Unassembled WGS sequence"/>
</dbReference>
<name>A0A4V2M6Q2_9ACTN</name>
<dbReference type="RefSeq" id="WP_131517846.1">
    <property type="nucleotide sequence ID" value="NZ_SJKD01000009.1"/>
</dbReference>
<proteinExistence type="predicted"/>
<comment type="caution">
    <text evidence="1">The sequence shown here is derived from an EMBL/GenBank/DDBJ whole genome shotgun (WGS) entry which is preliminary data.</text>
</comment>
<reference evidence="1 2" key="1">
    <citation type="submission" date="2019-02" db="EMBL/GenBank/DDBJ databases">
        <title>Kribbella capetownensis sp. nov. and Kribbella speibonae sp. nov., isolated from soil.</title>
        <authorList>
            <person name="Curtis S.M."/>
            <person name="Norton I."/>
            <person name="Everest G.J."/>
            <person name="Meyers P.R."/>
        </authorList>
    </citation>
    <scope>NUCLEOTIDE SEQUENCE [LARGE SCALE GENOMIC DNA]</scope>
    <source>
        <strain evidence="1 2">YM53</strain>
    </source>
</reference>
<accession>A0A4V2M6Q2</accession>
<sequence length="175" mass="19454">MDAAAVRRLFQVSFPEVESEDPVEYFGEIGSAVDALVYGWLYWPKLVEQHGAVFLALNGDDEAYIAERLAAAIAASRDEPRGSWAEAVDSFNFFELEYLFGVRPATANVQEDVVQQLGSVLVETWSARLASAYPDRRFSVTLRLADESLMLATRVQVTQRTPALVPPAGWNARVR</sequence>
<dbReference type="OrthoDB" id="4202303at2"/>
<gene>
    <name evidence="1" type="ORF">E0H75_34225</name>
</gene>
<evidence type="ECO:0000313" key="1">
    <source>
        <dbReference type="EMBL" id="TCC44622.1"/>
    </source>
</evidence>